<protein>
    <submittedName>
        <fullName evidence="1">Uncharacterized protein</fullName>
    </submittedName>
</protein>
<dbReference type="EMBL" id="AP022588">
    <property type="protein sequence ID" value="BBY30354.1"/>
    <property type="molecule type" value="Genomic_DNA"/>
</dbReference>
<keyword evidence="2" id="KW-1185">Reference proteome</keyword>
<dbReference type="KEGG" id="msei:MSEDJ_44500"/>
<evidence type="ECO:0000313" key="1">
    <source>
        <dbReference type="EMBL" id="BBY30354.1"/>
    </source>
</evidence>
<proteinExistence type="predicted"/>
<dbReference type="AlphaFoldDB" id="A0A7I7QVM0"/>
<dbReference type="Proteomes" id="UP000467193">
    <property type="component" value="Chromosome"/>
</dbReference>
<accession>A0A7I7QVM0</accession>
<gene>
    <name evidence="1" type="ORF">MSEDJ_44500</name>
</gene>
<name>A0A7I7QVM0_9MYCO</name>
<evidence type="ECO:0000313" key="2">
    <source>
        <dbReference type="Proteomes" id="UP000467193"/>
    </source>
</evidence>
<sequence>MPLVTDASGDEVVTPLSHMVRHDRFGRLYHLATIDRLDVFYREANDRLKPDSAAPALLSVAFAAI</sequence>
<reference evidence="1 2" key="1">
    <citation type="journal article" date="2019" name="Emerg. Microbes Infect.">
        <title>Comprehensive subspecies identification of 175 nontuberculous mycobacteria species based on 7547 genomic profiles.</title>
        <authorList>
            <person name="Matsumoto Y."/>
            <person name="Kinjo T."/>
            <person name="Motooka D."/>
            <person name="Nabeya D."/>
            <person name="Jung N."/>
            <person name="Uechi K."/>
            <person name="Horii T."/>
            <person name="Iida T."/>
            <person name="Fujita J."/>
            <person name="Nakamura S."/>
        </authorList>
    </citation>
    <scope>NUCLEOTIDE SEQUENCE [LARGE SCALE GENOMIC DNA]</scope>
    <source>
        <strain evidence="1 2">JCM 17899</strain>
    </source>
</reference>
<organism evidence="1 2">
    <name type="scientific">Mycolicibacterium sediminis</name>
    <dbReference type="NCBI Taxonomy" id="1286180"/>
    <lineage>
        <taxon>Bacteria</taxon>
        <taxon>Bacillati</taxon>
        <taxon>Actinomycetota</taxon>
        <taxon>Actinomycetes</taxon>
        <taxon>Mycobacteriales</taxon>
        <taxon>Mycobacteriaceae</taxon>
        <taxon>Mycolicibacterium</taxon>
    </lineage>
</organism>